<comment type="caution">
    <text evidence="13">The sequence shown here is derived from an EMBL/GenBank/DDBJ whole genome shotgun (WGS) entry which is preliminary data.</text>
</comment>
<evidence type="ECO:0000313" key="13">
    <source>
        <dbReference type="EMBL" id="EEG29628.1"/>
    </source>
</evidence>
<dbReference type="Gene3D" id="1.10.40.50">
    <property type="entry name" value="Probable gtpase engc, domain 3"/>
    <property type="match status" value="1"/>
</dbReference>
<keyword evidence="1 10" id="KW-0963">Cytoplasm</keyword>
<reference evidence="13 14" key="2">
    <citation type="submission" date="2009-02" db="EMBL/GenBank/DDBJ databases">
        <title>Draft genome sequence of Clostridium methylpentosum (DSM 5476).</title>
        <authorList>
            <person name="Sudarsanam P."/>
            <person name="Ley R."/>
            <person name="Guruge J."/>
            <person name="Turnbaugh P.J."/>
            <person name="Mahowald M."/>
            <person name="Liep D."/>
            <person name="Gordon J."/>
        </authorList>
    </citation>
    <scope>NUCLEOTIDE SEQUENCE [LARGE SCALE GENOMIC DNA]</scope>
    <source>
        <strain evidence="13 14">DSM 5476</strain>
    </source>
</reference>
<dbReference type="Proteomes" id="UP000003340">
    <property type="component" value="Unassembled WGS sequence"/>
</dbReference>
<name>C0EFJ9_9FIRM</name>
<evidence type="ECO:0000256" key="2">
    <source>
        <dbReference type="ARBA" id="ARBA00022517"/>
    </source>
</evidence>
<gene>
    <name evidence="10 13" type="primary">rsgA</name>
    <name evidence="13" type="ORF">CLOSTMETH_02641</name>
</gene>
<evidence type="ECO:0000256" key="1">
    <source>
        <dbReference type="ARBA" id="ARBA00022490"/>
    </source>
</evidence>
<dbReference type="InterPro" id="IPR012340">
    <property type="entry name" value="NA-bd_OB-fold"/>
</dbReference>
<feature type="binding site" evidence="10">
    <location>
        <position position="243"/>
    </location>
    <ligand>
        <name>Zn(2+)</name>
        <dbReference type="ChEBI" id="CHEBI:29105"/>
    </ligand>
</feature>
<dbReference type="STRING" id="537013.CLOSTMETH_02641"/>
<evidence type="ECO:0000256" key="7">
    <source>
        <dbReference type="ARBA" id="ARBA00022833"/>
    </source>
</evidence>
<dbReference type="eggNOG" id="COG1162">
    <property type="taxonomic scope" value="Bacteria"/>
</dbReference>
<evidence type="ECO:0000256" key="4">
    <source>
        <dbReference type="ARBA" id="ARBA00022730"/>
    </source>
</evidence>
<evidence type="ECO:0000256" key="8">
    <source>
        <dbReference type="ARBA" id="ARBA00022884"/>
    </source>
</evidence>
<keyword evidence="9 10" id="KW-0342">GTP-binding</keyword>
<dbReference type="InterPro" id="IPR010914">
    <property type="entry name" value="RsgA_GTPase_dom"/>
</dbReference>
<dbReference type="HAMAP" id="MF_01820">
    <property type="entry name" value="GTPase_RsgA"/>
    <property type="match status" value="1"/>
</dbReference>
<comment type="similarity">
    <text evidence="10">Belongs to the TRAFAC class YlqF/YawG GTPase family. RsgA subfamily.</text>
</comment>
<dbReference type="SUPFAM" id="SSF52540">
    <property type="entry name" value="P-loop containing nucleoside triphosphate hydrolases"/>
    <property type="match status" value="1"/>
</dbReference>
<keyword evidence="8 10" id="KW-0694">RNA-binding</keyword>
<dbReference type="Gene3D" id="3.40.50.300">
    <property type="entry name" value="P-loop containing nucleotide triphosphate hydrolases"/>
    <property type="match status" value="1"/>
</dbReference>
<feature type="binding site" evidence="10">
    <location>
        <position position="250"/>
    </location>
    <ligand>
        <name>Zn(2+)</name>
        <dbReference type="ChEBI" id="CHEBI:29105"/>
    </ligand>
</feature>
<keyword evidence="14" id="KW-1185">Reference proteome</keyword>
<feature type="binding site" evidence="10">
    <location>
        <begin position="112"/>
        <end position="115"/>
    </location>
    <ligand>
        <name>GTP</name>
        <dbReference type="ChEBI" id="CHEBI:37565"/>
    </ligand>
</feature>
<dbReference type="GO" id="GO:0005737">
    <property type="term" value="C:cytoplasm"/>
    <property type="evidence" value="ECO:0007669"/>
    <property type="project" value="UniProtKB-SubCell"/>
</dbReference>
<dbReference type="PROSITE" id="PS51721">
    <property type="entry name" value="G_CP"/>
    <property type="match status" value="1"/>
</dbReference>
<feature type="domain" description="EngC GTPase" evidence="11">
    <location>
        <begin position="72"/>
        <end position="214"/>
    </location>
</feature>
<evidence type="ECO:0000259" key="12">
    <source>
        <dbReference type="PROSITE" id="PS51721"/>
    </source>
</evidence>
<keyword evidence="5 10" id="KW-0547">Nucleotide-binding</keyword>
<feature type="binding site" evidence="10">
    <location>
        <begin position="159"/>
        <end position="167"/>
    </location>
    <ligand>
        <name>GTP</name>
        <dbReference type="ChEBI" id="CHEBI:37565"/>
    </ligand>
</feature>
<evidence type="ECO:0000313" key="14">
    <source>
        <dbReference type="Proteomes" id="UP000003340"/>
    </source>
</evidence>
<evidence type="ECO:0000256" key="9">
    <source>
        <dbReference type="ARBA" id="ARBA00023134"/>
    </source>
</evidence>
<feature type="binding site" evidence="10">
    <location>
        <position position="256"/>
    </location>
    <ligand>
        <name>Zn(2+)</name>
        <dbReference type="ChEBI" id="CHEBI:29105"/>
    </ligand>
</feature>
<dbReference type="AlphaFoldDB" id="C0EFJ9"/>
<dbReference type="PANTHER" id="PTHR32120">
    <property type="entry name" value="SMALL RIBOSOMAL SUBUNIT BIOGENESIS GTPASE RSGA"/>
    <property type="match status" value="1"/>
</dbReference>
<dbReference type="Pfam" id="PF03193">
    <property type="entry name" value="RsgA_GTPase"/>
    <property type="match status" value="1"/>
</dbReference>
<keyword evidence="6 10" id="KW-0378">Hydrolase</keyword>
<accession>C0EFJ9</accession>
<evidence type="ECO:0000256" key="3">
    <source>
        <dbReference type="ARBA" id="ARBA00022723"/>
    </source>
</evidence>
<dbReference type="CDD" id="cd04466">
    <property type="entry name" value="S1_YloQ_GTPase"/>
    <property type="match status" value="1"/>
</dbReference>
<dbReference type="SUPFAM" id="SSF50249">
    <property type="entry name" value="Nucleic acid-binding proteins"/>
    <property type="match status" value="1"/>
</dbReference>
<dbReference type="EMBL" id="ACEC01000093">
    <property type="protein sequence ID" value="EEG29628.1"/>
    <property type="molecule type" value="Genomic_DNA"/>
</dbReference>
<comment type="subcellular location">
    <subcellularLocation>
        <location evidence="10">Cytoplasm</location>
    </subcellularLocation>
</comment>
<comment type="subunit">
    <text evidence="10">Monomer. Associates with 30S ribosomal subunit, binds 16S rRNA.</text>
</comment>
<dbReference type="GO" id="GO:0046872">
    <property type="term" value="F:metal ion binding"/>
    <property type="evidence" value="ECO:0007669"/>
    <property type="project" value="UniProtKB-KW"/>
</dbReference>
<feature type="domain" description="CP-type G" evidence="12">
    <location>
        <begin position="63"/>
        <end position="216"/>
    </location>
</feature>
<organism evidence="13 14">
    <name type="scientific">[Clostridium] methylpentosum DSM 5476</name>
    <dbReference type="NCBI Taxonomy" id="537013"/>
    <lineage>
        <taxon>Bacteria</taxon>
        <taxon>Bacillati</taxon>
        <taxon>Bacillota</taxon>
        <taxon>Clostridia</taxon>
        <taxon>Eubacteriales</taxon>
        <taxon>Oscillospiraceae</taxon>
        <taxon>Oscillospiraceae incertae sedis</taxon>
    </lineage>
</organism>
<comment type="function">
    <text evidence="10">One of several proteins that assist in the late maturation steps of the functional core of the 30S ribosomal subunit. Helps release RbfA from mature subunits. May play a role in the assembly of ribosomal proteins into the subunit. Circularly permuted GTPase that catalyzes slow GTP hydrolysis, GTPase activity is stimulated by the 30S ribosomal subunit.</text>
</comment>
<dbReference type="Pfam" id="PF16745">
    <property type="entry name" value="RsgA_N"/>
    <property type="match status" value="1"/>
</dbReference>
<dbReference type="NCBIfam" id="TIGR00157">
    <property type="entry name" value="ribosome small subunit-dependent GTPase A"/>
    <property type="match status" value="1"/>
</dbReference>
<dbReference type="InterPro" id="IPR030378">
    <property type="entry name" value="G_CP_dom"/>
</dbReference>
<protein>
    <recommendedName>
        <fullName evidence="10">Small ribosomal subunit biogenesis GTPase RsgA</fullName>
        <ecNumber evidence="10">3.6.1.-</ecNumber>
    </recommendedName>
</protein>
<keyword evidence="4 10" id="KW-0699">rRNA-binding</keyword>
<dbReference type="EC" id="3.6.1.-" evidence="10"/>
<keyword evidence="3 10" id="KW-0479">Metal-binding</keyword>
<comment type="cofactor">
    <cofactor evidence="10">
        <name>Zn(2+)</name>
        <dbReference type="ChEBI" id="CHEBI:29105"/>
    </cofactor>
    <text evidence="10">Binds 1 zinc ion per subunit.</text>
</comment>
<dbReference type="PANTHER" id="PTHR32120:SF11">
    <property type="entry name" value="SMALL RIBOSOMAL SUBUNIT BIOGENESIS GTPASE RSGA 1, MITOCHONDRIAL-RELATED"/>
    <property type="match status" value="1"/>
</dbReference>
<sequence length="293" mass="32864">MQSEGLIMKAISGFYYVKSAGAVYECKARGVFRKKEMKPFVGDHVLIETEGKRGVLNEILPRKNQFARPPLANLDQIFFILSSCDPLPNYFITDKLIAIAEHKEIEPIIVATKGDLSPVDSIVERYSKAGFRTVAVNNMDWTVDDISEFLYGNVSAFCGNSGVGKSTLLNNLLPFAELETGETSAKLGRGRHTTRHVELFEVEGGFVADTPGFSTVETMQYDIIEKDQIQYCFREFSDHLGQCKFTGCSHTVEKGCAVLDAMERGEISPSRHESYVQMYNEAKEIKSWEINKK</sequence>
<dbReference type="GO" id="GO:0005525">
    <property type="term" value="F:GTP binding"/>
    <property type="evidence" value="ECO:0007669"/>
    <property type="project" value="UniProtKB-UniRule"/>
</dbReference>
<dbReference type="InterPro" id="IPR027417">
    <property type="entry name" value="P-loop_NTPase"/>
</dbReference>
<evidence type="ECO:0000256" key="6">
    <source>
        <dbReference type="ARBA" id="ARBA00022801"/>
    </source>
</evidence>
<keyword evidence="2 10" id="KW-0690">Ribosome biogenesis</keyword>
<dbReference type="GO" id="GO:0019843">
    <property type="term" value="F:rRNA binding"/>
    <property type="evidence" value="ECO:0007669"/>
    <property type="project" value="UniProtKB-KW"/>
</dbReference>
<dbReference type="GO" id="GO:0003924">
    <property type="term" value="F:GTPase activity"/>
    <property type="evidence" value="ECO:0007669"/>
    <property type="project" value="UniProtKB-UniRule"/>
</dbReference>
<dbReference type="Gene3D" id="2.40.50.140">
    <property type="entry name" value="Nucleic acid-binding proteins"/>
    <property type="match status" value="1"/>
</dbReference>
<dbReference type="GO" id="GO:0042274">
    <property type="term" value="P:ribosomal small subunit biogenesis"/>
    <property type="evidence" value="ECO:0007669"/>
    <property type="project" value="UniProtKB-UniRule"/>
</dbReference>
<evidence type="ECO:0000256" key="10">
    <source>
        <dbReference type="HAMAP-Rule" id="MF_01820"/>
    </source>
</evidence>
<dbReference type="InterPro" id="IPR031944">
    <property type="entry name" value="RsgA_N"/>
</dbReference>
<feature type="binding site" evidence="10">
    <location>
        <position position="248"/>
    </location>
    <ligand>
        <name>Zn(2+)</name>
        <dbReference type="ChEBI" id="CHEBI:29105"/>
    </ligand>
</feature>
<reference evidence="13 14" key="1">
    <citation type="submission" date="2009-01" db="EMBL/GenBank/DDBJ databases">
        <authorList>
            <person name="Fulton L."/>
            <person name="Clifton S."/>
            <person name="Fulton B."/>
            <person name="Xu J."/>
            <person name="Minx P."/>
            <person name="Pepin K.H."/>
            <person name="Johnson M."/>
            <person name="Bhonagiri V."/>
            <person name="Nash W.E."/>
            <person name="Mardis E.R."/>
            <person name="Wilson R.K."/>
        </authorList>
    </citation>
    <scope>NUCLEOTIDE SEQUENCE [LARGE SCALE GENOMIC DNA]</scope>
    <source>
        <strain evidence="13 14">DSM 5476</strain>
    </source>
</reference>
<dbReference type="PROSITE" id="PS50936">
    <property type="entry name" value="ENGC_GTPASE"/>
    <property type="match status" value="1"/>
</dbReference>
<dbReference type="CDD" id="cd01854">
    <property type="entry name" value="YjeQ_EngC"/>
    <property type="match status" value="1"/>
</dbReference>
<keyword evidence="7 10" id="KW-0862">Zinc</keyword>
<proteinExistence type="inferred from homology"/>
<evidence type="ECO:0000259" key="11">
    <source>
        <dbReference type="PROSITE" id="PS50936"/>
    </source>
</evidence>
<dbReference type="InterPro" id="IPR004881">
    <property type="entry name" value="Ribosome_biogen_GTPase_RsgA"/>
</dbReference>
<evidence type="ECO:0000256" key="5">
    <source>
        <dbReference type="ARBA" id="ARBA00022741"/>
    </source>
</evidence>
<dbReference type="HOGENOM" id="CLU_033617_2_1_9"/>